<sequence>MRSEGVLKKNLSEKETLTGGVAVALTTKEPFLEDPIEEGSDLAP</sequence>
<name>A0A392NA29_9FABA</name>
<gene>
    <name evidence="1" type="ORF">A2U01_0017439</name>
</gene>
<dbReference type="AlphaFoldDB" id="A0A392NA29"/>
<feature type="non-terminal residue" evidence="1">
    <location>
        <position position="44"/>
    </location>
</feature>
<comment type="caution">
    <text evidence="1">The sequence shown here is derived from an EMBL/GenBank/DDBJ whole genome shotgun (WGS) entry which is preliminary data.</text>
</comment>
<organism evidence="1 2">
    <name type="scientific">Trifolium medium</name>
    <dbReference type="NCBI Taxonomy" id="97028"/>
    <lineage>
        <taxon>Eukaryota</taxon>
        <taxon>Viridiplantae</taxon>
        <taxon>Streptophyta</taxon>
        <taxon>Embryophyta</taxon>
        <taxon>Tracheophyta</taxon>
        <taxon>Spermatophyta</taxon>
        <taxon>Magnoliopsida</taxon>
        <taxon>eudicotyledons</taxon>
        <taxon>Gunneridae</taxon>
        <taxon>Pentapetalae</taxon>
        <taxon>rosids</taxon>
        <taxon>fabids</taxon>
        <taxon>Fabales</taxon>
        <taxon>Fabaceae</taxon>
        <taxon>Papilionoideae</taxon>
        <taxon>50 kb inversion clade</taxon>
        <taxon>NPAAA clade</taxon>
        <taxon>Hologalegina</taxon>
        <taxon>IRL clade</taxon>
        <taxon>Trifolieae</taxon>
        <taxon>Trifolium</taxon>
    </lineage>
</organism>
<proteinExistence type="predicted"/>
<evidence type="ECO:0000313" key="1">
    <source>
        <dbReference type="EMBL" id="MCH96453.1"/>
    </source>
</evidence>
<evidence type="ECO:0000313" key="2">
    <source>
        <dbReference type="Proteomes" id="UP000265520"/>
    </source>
</evidence>
<reference evidence="1 2" key="1">
    <citation type="journal article" date="2018" name="Front. Plant Sci.">
        <title>Red Clover (Trifolium pratense) and Zigzag Clover (T. medium) - A Picture of Genomic Similarities and Differences.</title>
        <authorList>
            <person name="Dluhosova J."/>
            <person name="Istvanek J."/>
            <person name="Nedelnik J."/>
            <person name="Repkova J."/>
        </authorList>
    </citation>
    <scope>NUCLEOTIDE SEQUENCE [LARGE SCALE GENOMIC DNA]</scope>
    <source>
        <strain evidence="2">cv. 10/8</strain>
        <tissue evidence="1">Leaf</tissue>
    </source>
</reference>
<dbReference type="Proteomes" id="UP000265520">
    <property type="component" value="Unassembled WGS sequence"/>
</dbReference>
<dbReference type="EMBL" id="LXQA010032358">
    <property type="protein sequence ID" value="MCH96453.1"/>
    <property type="molecule type" value="Genomic_DNA"/>
</dbReference>
<protein>
    <submittedName>
        <fullName evidence="1">Uncharacterized protein</fullName>
    </submittedName>
</protein>
<keyword evidence="2" id="KW-1185">Reference proteome</keyword>
<accession>A0A392NA29</accession>